<evidence type="ECO:0000313" key="2">
    <source>
        <dbReference type="Proteomes" id="UP000218887"/>
    </source>
</evidence>
<dbReference type="RefSeq" id="WP_095654853.1">
    <property type="nucleotide sequence ID" value="NZ_NPOA01000004.1"/>
</dbReference>
<organism evidence="1 2">
    <name type="scientific">Virgibacillus profundi</name>
    <dbReference type="NCBI Taxonomy" id="2024555"/>
    <lineage>
        <taxon>Bacteria</taxon>
        <taxon>Bacillati</taxon>
        <taxon>Bacillota</taxon>
        <taxon>Bacilli</taxon>
        <taxon>Bacillales</taxon>
        <taxon>Bacillaceae</taxon>
        <taxon>Virgibacillus</taxon>
    </lineage>
</organism>
<dbReference type="AlphaFoldDB" id="A0A2A2IE18"/>
<evidence type="ECO:0000313" key="1">
    <source>
        <dbReference type="EMBL" id="PAV30251.1"/>
    </source>
</evidence>
<dbReference type="EMBL" id="NPOA01000004">
    <property type="protein sequence ID" value="PAV30251.1"/>
    <property type="molecule type" value="Genomic_DNA"/>
</dbReference>
<keyword evidence="2" id="KW-1185">Reference proteome</keyword>
<protein>
    <submittedName>
        <fullName evidence="1">Uncharacterized protein</fullName>
    </submittedName>
</protein>
<proteinExistence type="predicted"/>
<comment type="caution">
    <text evidence="1">The sequence shown here is derived from an EMBL/GenBank/DDBJ whole genome shotgun (WGS) entry which is preliminary data.</text>
</comment>
<reference evidence="1 2" key="1">
    <citation type="submission" date="2017-08" db="EMBL/GenBank/DDBJ databases">
        <title>Virgibacillus indicus sp. nov. and Virgibacillus profoundi sp. nov, two moderately halophilic bacteria isolated from marine sediment by using the Microfluidic Streak Plate.</title>
        <authorList>
            <person name="Xu B."/>
            <person name="Hu B."/>
            <person name="Wang J."/>
            <person name="Zhu Y."/>
            <person name="Huang L."/>
            <person name="Du W."/>
            <person name="Huang Y."/>
        </authorList>
    </citation>
    <scope>NUCLEOTIDE SEQUENCE [LARGE SCALE GENOMIC DNA]</scope>
    <source>
        <strain evidence="1 2">IO3-P3-H5</strain>
    </source>
</reference>
<sequence>MGTKNRYYGELVLGVVAKSKLELEEFQNAFDEDGLRAELVLQLLDGTKSVSEVLEIYSTKWESF</sequence>
<dbReference type="Proteomes" id="UP000218887">
    <property type="component" value="Unassembled WGS sequence"/>
</dbReference>
<accession>A0A2A2IE18</accession>
<gene>
    <name evidence="1" type="ORF">CIL05_07220</name>
</gene>
<name>A0A2A2IE18_9BACI</name>